<sequence length="85" mass="9089">MVSKNPERGQIGSGLGGFVLSVRTIGLAGLRLHLCRFPLTALFVKIDIFIFGHGFPPARDFSGLPDYFSVCTCGSDDIFHLGGAC</sequence>
<dbReference type="EMBL" id="CP066308">
    <property type="protein sequence ID" value="QQE76112.1"/>
    <property type="molecule type" value="Genomic_DNA"/>
</dbReference>
<dbReference type="RefSeq" id="WP_198829620.1">
    <property type="nucleotide sequence ID" value="NZ_CP066308.1"/>
</dbReference>
<dbReference type="KEGG" id="bcop:JD108_09735"/>
<name>A0A7T5JQC7_9BACL</name>
<evidence type="ECO:0000313" key="3">
    <source>
        <dbReference type="Proteomes" id="UP000595847"/>
    </source>
</evidence>
<evidence type="ECO:0000313" key="1">
    <source>
        <dbReference type="EMBL" id="QQE76112.1"/>
    </source>
</evidence>
<evidence type="ECO:0000313" key="4">
    <source>
        <dbReference type="Proteomes" id="UP000677234"/>
    </source>
</evidence>
<dbReference type="Proteomes" id="UP000595847">
    <property type="component" value="Chromosome"/>
</dbReference>
<protein>
    <submittedName>
        <fullName evidence="1">Uncharacterized protein</fullName>
    </submittedName>
</protein>
<keyword evidence="4" id="KW-1185">Reference proteome</keyword>
<evidence type="ECO:0000313" key="2">
    <source>
        <dbReference type="EMBL" id="QUO43141.1"/>
    </source>
</evidence>
<dbReference type="Proteomes" id="UP000677234">
    <property type="component" value="Chromosome"/>
</dbReference>
<proteinExistence type="predicted"/>
<dbReference type="EMBL" id="CP073708">
    <property type="protein sequence ID" value="QUO43141.1"/>
    <property type="molecule type" value="Genomic_DNA"/>
</dbReference>
<reference evidence="1 3" key="1">
    <citation type="submission" date="2020-12" db="EMBL/GenBank/DDBJ databases">
        <title>strain FJAT-54423T represents a novel species of the genus Brevibacillus.</title>
        <authorList>
            <person name="Tang R."/>
        </authorList>
    </citation>
    <scope>NUCLEOTIDE SEQUENCE [LARGE SCALE GENOMIC DNA]</scope>
    <source>
        <strain evidence="1 3">FJAT-54423</strain>
    </source>
</reference>
<reference evidence="2" key="2">
    <citation type="submission" date="2021-04" db="EMBL/GenBank/DDBJ databases">
        <title>Brevibacillus composti FJAT-54423, complete genome.</title>
        <authorList>
            <person name="Tang R."/>
        </authorList>
    </citation>
    <scope>NUCLEOTIDE SEQUENCE</scope>
    <source>
        <strain evidence="2">FJAT-54424</strain>
    </source>
</reference>
<gene>
    <name evidence="1" type="ORF">JD108_09735</name>
    <name evidence="2" type="ORF">KDJ56_09430</name>
</gene>
<dbReference type="AlphaFoldDB" id="A0A7T5JQC7"/>
<accession>A0A7T5JQC7</accession>
<organism evidence="1 3">
    <name type="scientific">Brevibacillus composti</name>
    <dbReference type="NCBI Taxonomy" id="2796470"/>
    <lineage>
        <taxon>Bacteria</taxon>
        <taxon>Bacillati</taxon>
        <taxon>Bacillota</taxon>
        <taxon>Bacilli</taxon>
        <taxon>Bacillales</taxon>
        <taxon>Paenibacillaceae</taxon>
        <taxon>Brevibacillus</taxon>
    </lineage>
</organism>